<feature type="domain" description="Lipoyl-binding" evidence="16">
    <location>
        <begin position="860"/>
        <end position="934"/>
    </location>
</feature>
<dbReference type="PROSITE" id="PS00188">
    <property type="entry name" value="BIOTIN"/>
    <property type="match status" value="1"/>
</dbReference>
<evidence type="ECO:0000256" key="2">
    <source>
        <dbReference type="ARBA" id="ARBA00004956"/>
    </source>
</evidence>
<dbReference type="GO" id="GO:0005739">
    <property type="term" value="C:mitochondrion"/>
    <property type="evidence" value="ECO:0007669"/>
    <property type="project" value="TreeGrafter"/>
</dbReference>
<dbReference type="Pfam" id="PF08326">
    <property type="entry name" value="ACC_central"/>
    <property type="match status" value="1"/>
</dbReference>
<feature type="region of interest" description="Disordered" evidence="15">
    <location>
        <begin position="2558"/>
        <end position="2601"/>
    </location>
</feature>
<dbReference type="Pfam" id="PF01039">
    <property type="entry name" value="Carboxyl_trans"/>
    <property type="match status" value="1"/>
</dbReference>
<comment type="catalytic activity">
    <reaction evidence="12">
        <text>hydrogencarbonate + acetyl-CoA + ATP = malonyl-CoA + ADP + phosphate + H(+)</text>
        <dbReference type="Rhea" id="RHEA:11308"/>
        <dbReference type="ChEBI" id="CHEBI:15378"/>
        <dbReference type="ChEBI" id="CHEBI:17544"/>
        <dbReference type="ChEBI" id="CHEBI:30616"/>
        <dbReference type="ChEBI" id="CHEBI:43474"/>
        <dbReference type="ChEBI" id="CHEBI:57288"/>
        <dbReference type="ChEBI" id="CHEBI:57384"/>
        <dbReference type="ChEBI" id="CHEBI:456216"/>
        <dbReference type="EC" id="6.4.1.2"/>
    </reaction>
</comment>
<dbReference type="InterPro" id="IPR029045">
    <property type="entry name" value="ClpP/crotonase-like_dom_sf"/>
</dbReference>
<feature type="domain" description="ATP-grasp" evidence="17">
    <location>
        <begin position="388"/>
        <end position="579"/>
    </location>
</feature>
<dbReference type="Proteomes" id="UP000678499">
    <property type="component" value="Unassembled WGS sequence"/>
</dbReference>
<sequence>MLGGMRDILYSYAGTPVPMMCKLSYSRTIPHLATLETRVGLPRKLTIGRNNGRSDARKWCCVNQKKSLLSSCGVVHRSAMAERRKSSVPSLSVQRVDEDEESNDVSPRARFSIGEAAEDKLNPEKISRGTSPNLTEDTNSAAARRRRMRLITFVRENSADDLLPNALPRACCNEGQVDNYTSGKSVSPSMSQGVMGTRAAQRVGSSKEFLVATPEEFVQRFGGRKVINRVLIANNGIAAVKFMRSVRRWAYEMFKNDRAVKFVVMVTPEDLKANAEYIKMADQYVPVPGGTNNNNYANVELIVDLAKRTHAQGVWAGWGHASENPKLPDLLAKNDIAFLGPPGKAMWALGDKIASSIVAQTADIPTLSWSGDGLRVDWVDNEKDGSGRKKLQKIPDEMYHKACVRTVEEGLIAANRVGFPVMIKASEGGGGKGIRKSHNPDDFPNMFRQVAAEVPGSPIFIMQLAVGARHLEVQILADSYGNAISLFGRDCSIQRRHQKIIEEAPCVIAKPDVFEKMEKAAVRLAKMVGYVSTGTVEYLYHEDGQFYFLELNPRLQVEHPCTEMVADVNLPACQLQVAMGIPLHRMKDIRVLYGEGAWSDTHIQFENPPRKPVPWGHVIAARITSENPEEGFKPSSGTVQELNFRSNKNVWGYFSVAASGGLHEFADSQFGHCFSWGETRDEARENLVVALKELSIRGDFRTTVEYLVTLLETEDFQRNRFDTNWLDAQIASRINAGRRPDKFLAVVCASLHVIDQRIMHAFSAFQASLERGQVLPPTQALSNCAVAELVLDGVKYTVQGAKTGPNCYFLALNDSHKEIDAHRLNDGGILLSVDGASHTTYMREDVEHYRVVIGNQTCVFDKEKDPTILRSPSNGKLIGYLVDDGNHVFAGQAYAEVEVMKMVMTLTVSESGCLWYTKRPGAVIEVGTILARLDVDDPTRVTKAQPFTGKFPPSLGPGPGPAATEKLNESFKTAKHRLESVLSGYCLPHPWFTPVLERNLDKFLKCLRDPNLPLLELQEVVATVSGRIPPAVESRIRKHMVQYASNITSVLAQFPSQQIAGVIDAHAATLQRRPDRDVFFMTTQGILQLVQRYRSGIRGRLKGAIQDLLKQYLNVETLFQHGHYDRCVEAVKKRHKENTAAVVEDLFSHSQVQKKNVLIVGLIDALCASDPGLTDELVAILSELTRLKQSENSKVALRARQVLIAAHQPPYELRHNQMESIFLSAIDMYGNEFQPDNLQKLIMSETSIYDVLHDFFYHRNALVRAAALEVYVRRAYTSYDLMFLHHLELQDSEPLCVVRFSFLLPSSHPNRMMYLNNRASTRFSNTGAGSPASPKMTLSDFDASAVRRMGLMVAFSSFEQLKDKFEELMEHFPDPESPIEMSPPLGSSYETGASRAFSISSPVDRCQSEVFNVSIAGASGEAPEPVHVLSVAIRVEDRVGRKGVKEDRFDLSTPADDDDDEALSAACLAFCRERESDLTKKLVRRLTFVILRKQAFPKYFTFRARDKFGSEDRIYRHLEPALAFQLEMGRMRTYELEARPTSDQKMHLYLGKAKVAAGQSVTDYRFFIRAIIRHSDLVTKEASFEYMKNEGERLLLESMDELEVAFSHPLASRTDCNHIFLNFVPTVIMDPTKIEESVRSMVMRYGMRLWKLRVLQAELKINIRASPNSERVPIRLCLGNESGYYLDVRLYKEVLEPSTGVIKFVSFGPTHGPMHGLPVSTPYVTKDYLQSKRFQAQSNETTYVYDFPEMFRAALDKRWRDFAITRSQDPAVQPLNVPSSSDMVEYVELVYDAEEGKLVEQKRLPGENDIGMVAWRMTLRTPEYPDGRSIVVIANDLTHQIGSFGPEEDRLFLAASQHARKLGVPRIYLAANSGARIGLAEEIKGLFKIAWEDPQEPDKGFKYLYLTPEDFKNVSAMNSVKAELIEEEGESRYKILDIIGKDEGLGVENLMWSGTIAGESSQAYNDIVTISMVTCRAIGIGAYLVRLGQRVIQVDSSHIILTGHAALNKLLGREVYTSNNQLGGVQIMYHNGVSHATARDDLDGVSKILLWLSYMPKKRGAGLPIMPTLLDDPASRPVTFMPTRAPYDPRQMLTGRQCPGNDSVWEYGLLDIGSWDEIMAGWAGTVVTGRGRLGGIPVGVVAVETRAVEVQLPADPANADSEAKTISQAGQVWFPDSAYKTAQAIKDFAREELPLFILANWRGFSGGMKDMYDQVVKFGAYIVDGLREYRMPILVYIPPYAELRGGAWVCIDPTINPCYMEMYADRLSRYNICERSMSRLFFHLLELDSLGGVLEAEGIVEIKFKWKDQVKAMHRIDPEMKEIVKSLRDPGLTPAQKGVLEAKKADRERSLASVFHQVAVHFADLHDTAERMQEKGVIQDIVPWVQSRKILHGRLHRLLLEHKACTLLHSARPKSSFAERKAILRRWFMEDKGSLQVRSTVDETVQLFVIDEEICEDIFNLIFNNVLLCGFQGYLWDDNELVSMWLETQLYFAPGKESLLAENIRCLERDLALSQVRQLLQSYPDLAVDSMVHAFQHMNSSQKADLLRALNNLGREAAVKKDEEASPSSADSSPVSASATVPVADPSVEAQSAPENSQVSK</sequence>
<keyword evidence="3" id="KW-0444">Lipid biosynthesis</keyword>
<evidence type="ECO:0000256" key="1">
    <source>
        <dbReference type="ARBA" id="ARBA00001953"/>
    </source>
</evidence>
<dbReference type="InterPro" id="IPR005482">
    <property type="entry name" value="Biotin_COase_C"/>
</dbReference>
<dbReference type="PROSITE" id="PS50980">
    <property type="entry name" value="COA_CT_NTER"/>
    <property type="match status" value="1"/>
</dbReference>
<dbReference type="Pfam" id="PF02786">
    <property type="entry name" value="CPSase_L_D2"/>
    <property type="match status" value="1"/>
</dbReference>
<dbReference type="InterPro" id="IPR016185">
    <property type="entry name" value="PreATP-grasp_dom_sf"/>
</dbReference>
<dbReference type="FunFam" id="3.90.1770.10:FF:000001">
    <property type="entry name" value="acetyl-CoA carboxylase 1"/>
    <property type="match status" value="1"/>
</dbReference>
<dbReference type="GO" id="GO:0004075">
    <property type="term" value="F:biotin carboxylase activity"/>
    <property type="evidence" value="ECO:0007669"/>
    <property type="project" value="UniProtKB-EC"/>
</dbReference>
<dbReference type="PROSITE" id="PS00867">
    <property type="entry name" value="CPSASE_2"/>
    <property type="match status" value="1"/>
</dbReference>
<dbReference type="InterPro" id="IPR005481">
    <property type="entry name" value="BC-like_N"/>
</dbReference>
<organism evidence="21">
    <name type="scientific">Notodromas monacha</name>
    <dbReference type="NCBI Taxonomy" id="399045"/>
    <lineage>
        <taxon>Eukaryota</taxon>
        <taxon>Metazoa</taxon>
        <taxon>Ecdysozoa</taxon>
        <taxon>Arthropoda</taxon>
        <taxon>Crustacea</taxon>
        <taxon>Oligostraca</taxon>
        <taxon>Ostracoda</taxon>
        <taxon>Podocopa</taxon>
        <taxon>Podocopida</taxon>
        <taxon>Cypridocopina</taxon>
        <taxon>Cypridoidea</taxon>
        <taxon>Cyprididae</taxon>
        <taxon>Notodromas</taxon>
    </lineage>
</organism>
<accession>A0A7R9BJL6</accession>
<dbReference type="Gene3D" id="2.40.50.100">
    <property type="match status" value="1"/>
</dbReference>
<gene>
    <name evidence="21" type="ORF">NMOB1V02_LOCUS3217</name>
</gene>
<dbReference type="OrthoDB" id="14612at2759"/>
<comment type="catalytic activity">
    <reaction evidence="13">
        <text>N(6)-biotinyl-L-lysyl-[protein] + hydrogencarbonate + ATP = N(6)-carboxybiotinyl-L-lysyl-[protein] + ADP + phosphate + H(+)</text>
        <dbReference type="Rhea" id="RHEA:13501"/>
        <dbReference type="Rhea" id="RHEA-COMP:10505"/>
        <dbReference type="Rhea" id="RHEA-COMP:10506"/>
        <dbReference type="ChEBI" id="CHEBI:15378"/>
        <dbReference type="ChEBI" id="CHEBI:17544"/>
        <dbReference type="ChEBI" id="CHEBI:30616"/>
        <dbReference type="ChEBI" id="CHEBI:43474"/>
        <dbReference type="ChEBI" id="CHEBI:83144"/>
        <dbReference type="ChEBI" id="CHEBI:83145"/>
        <dbReference type="ChEBI" id="CHEBI:456216"/>
        <dbReference type="EC" id="6.3.4.14"/>
    </reaction>
</comment>
<evidence type="ECO:0000256" key="12">
    <source>
        <dbReference type="ARBA" id="ARBA00048065"/>
    </source>
</evidence>
<keyword evidence="9" id="KW-0275">Fatty acid biosynthesis</keyword>
<evidence type="ECO:0000259" key="16">
    <source>
        <dbReference type="PROSITE" id="PS50968"/>
    </source>
</evidence>
<keyword evidence="10" id="KW-0092">Biotin</keyword>
<dbReference type="SUPFAM" id="SSF52440">
    <property type="entry name" value="PreATP-grasp domain"/>
    <property type="match status" value="1"/>
</dbReference>
<evidence type="ECO:0000256" key="11">
    <source>
        <dbReference type="ARBA" id="ARBA00023268"/>
    </source>
</evidence>
<protein>
    <recommendedName>
        <fullName evidence="23">Acetyl-CoA carboxylase</fullName>
    </recommendedName>
</protein>
<dbReference type="Gene3D" id="3.90.1770.10">
    <property type="entry name" value="PreATP-grasp domain"/>
    <property type="match status" value="1"/>
</dbReference>
<dbReference type="SUPFAM" id="SSF56059">
    <property type="entry name" value="Glutathione synthetase ATP-binding domain-like"/>
    <property type="match status" value="1"/>
</dbReference>
<dbReference type="Gene3D" id="3.30.1490.20">
    <property type="entry name" value="ATP-grasp fold, A domain"/>
    <property type="match status" value="1"/>
</dbReference>
<evidence type="ECO:0000256" key="14">
    <source>
        <dbReference type="PROSITE-ProRule" id="PRU00409"/>
    </source>
</evidence>
<reference evidence="21" key="1">
    <citation type="submission" date="2020-11" db="EMBL/GenBank/DDBJ databases">
        <authorList>
            <person name="Tran Van P."/>
        </authorList>
    </citation>
    <scope>NUCLEOTIDE SEQUENCE</scope>
</reference>
<evidence type="ECO:0000259" key="17">
    <source>
        <dbReference type="PROSITE" id="PS50975"/>
    </source>
</evidence>
<evidence type="ECO:0000313" key="22">
    <source>
        <dbReference type="Proteomes" id="UP000678499"/>
    </source>
</evidence>
<dbReference type="InterPro" id="IPR000089">
    <property type="entry name" value="Biotin_lipoyl"/>
</dbReference>
<evidence type="ECO:0000256" key="5">
    <source>
        <dbReference type="ARBA" id="ARBA00022741"/>
    </source>
</evidence>
<dbReference type="GO" id="GO:0005524">
    <property type="term" value="F:ATP binding"/>
    <property type="evidence" value="ECO:0007669"/>
    <property type="project" value="UniProtKB-UniRule"/>
</dbReference>
<dbReference type="InterPro" id="IPR049076">
    <property type="entry name" value="ACCA"/>
</dbReference>
<evidence type="ECO:0008006" key="23">
    <source>
        <dbReference type="Google" id="ProtNLM"/>
    </source>
</evidence>
<feature type="domain" description="Biotin carboxylation" evidence="18">
    <location>
        <begin position="226"/>
        <end position="731"/>
    </location>
</feature>
<keyword evidence="6" id="KW-0276">Fatty acid metabolism</keyword>
<dbReference type="InterPro" id="IPR011761">
    <property type="entry name" value="ATP-grasp"/>
</dbReference>
<dbReference type="InterPro" id="IPR011762">
    <property type="entry name" value="COA_CT_N"/>
</dbReference>
<dbReference type="EMBL" id="CAJPEX010000415">
    <property type="protein sequence ID" value="CAG0915573.1"/>
    <property type="molecule type" value="Genomic_DNA"/>
</dbReference>
<proteinExistence type="predicted"/>
<dbReference type="CDD" id="cd06850">
    <property type="entry name" value="biotinyl_domain"/>
    <property type="match status" value="1"/>
</dbReference>
<dbReference type="PROSITE" id="PS00866">
    <property type="entry name" value="CPSASE_1"/>
    <property type="match status" value="1"/>
</dbReference>
<evidence type="ECO:0000256" key="8">
    <source>
        <dbReference type="ARBA" id="ARBA00023098"/>
    </source>
</evidence>
<dbReference type="GO" id="GO:0006633">
    <property type="term" value="P:fatty acid biosynthetic process"/>
    <property type="evidence" value="ECO:0007669"/>
    <property type="project" value="UniProtKB-KW"/>
</dbReference>
<dbReference type="EMBL" id="OA882452">
    <property type="protein sequence ID" value="CAD7275421.1"/>
    <property type="molecule type" value="Genomic_DNA"/>
</dbReference>
<name>A0A7R9BJL6_9CRUS</name>
<dbReference type="InterPro" id="IPR011764">
    <property type="entry name" value="Biotin_carboxylation_dom"/>
</dbReference>
<dbReference type="InterPro" id="IPR011054">
    <property type="entry name" value="Rudment_hybrid_motif"/>
</dbReference>
<keyword evidence="8" id="KW-0443">Lipid metabolism</keyword>
<dbReference type="SUPFAM" id="SSF51246">
    <property type="entry name" value="Rudiment single hybrid motif"/>
    <property type="match status" value="1"/>
</dbReference>
<evidence type="ECO:0000256" key="7">
    <source>
        <dbReference type="ARBA" id="ARBA00022840"/>
    </source>
</evidence>
<dbReference type="PANTHER" id="PTHR45728:SF3">
    <property type="entry name" value="ACETYL-COA CARBOXYLASE"/>
    <property type="match status" value="1"/>
</dbReference>
<dbReference type="Gene3D" id="2.40.460.10">
    <property type="entry name" value="Biotin dependent carboxylase carboxyltransferase"/>
    <property type="match status" value="1"/>
</dbReference>
<keyword evidence="7 14" id="KW-0067">ATP-binding</keyword>
<dbReference type="FunFam" id="3.40.50.20:FF:000005">
    <property type="entry name" value="acetyl-CoA carboxylase isoform X2"/>
    <property type="match status" value="1"/>
</dbReference>
<dbReference type="SUPFAM" id="SSF51230">
    <property type="entry name" value="Single hybrid motif"/>
    <property type="match status" value="1"/>
</dbReference>
<dbReference type="FunFam" id="2.40.50.100:FF:000005">
    <property type="entry name" value="Acetyl-CoA carboxylase 1"/>
    <property type="match status" value="1"/>
</dbReference>
<keyword evidence="11" id="KW-0511">Multifunctional enzyme</keyword>
<keyword evidence="5 14" id="KW-0547">Nucleotide-binding</keyword>
<dbReference type="InterPro" id="IPR049074">
    <property type="entry name" value="ACCA_BT"/>
</dbReference>
<dbReference type="Gene3D" id="3.90.226.10">
    <property type="entry name" value="2-enoyl-CoA Hydratase, Chain A, domain 1"/>
    <property type="match status" value="2"/>
</dbReference>
<dbReference type="InterPro" id="IPR013537">
    <property type="entry name" value="AcCoA_COase_cen"/>
</dbReference>
<dbReference type="PROSITE" id="PS50979">
    <property type="entry name" value="BC"/>
    <property type="match status" value="1"/>
</dbReference>
<dbReference type="SMART" id="SM00878">
    <property type="entry name" value="Biotin_carb_C"/>
    <property type="match status" value="1"/>
</dbReference>
<evidence type="ECO:0000256" key="15">
    <source>
        <dbReference type="SAM" id="MobiDB-lite"/>
    </source>
</evidence>
<evidence type="ECO:0000256" key="3">
    <source>
        <dbReference type="ARBA" id="ARBA00022516"/>
    </source>
</evidence>
<dbReference type="FunFam" id="3.30.470.20:FF:000005">
    <property type="entry name" value="Acetyl-CoA carboxylase 1"/>
    <property type="match status" value="1"/>
</dbReference>
<dbReference type="GO" id="GO:0003989">
    <property type="term" value="F:acetyl-CoA carboxylase activity"/>
    <property type="evidence" value="ECO:0007669"/>
    <property type="project" value="UniProtKB-EC"/>
</dbReference>
<feature type="compositionally biased region" description="Low complexity" evidence="15">
    <location>
        <begin position="2566"/>
        <end position="2588"/>
    </location>
</feature>
<dbReference type="GO" id="GO:2001295">
    <property type="term" value="P:malonyl-CoA biosynthetic process"/>
    <property type="evidence" value="ECO:0007669"/>
    <property type="project" value="UniProtKB-UniPathway"/>
</dbReference>
<evidence type="ECO:0000256" key="10">
    <source>
        <dbReference type="ARBA" id="ARBA00023267"/>
    </source>
</evidence>
<dbReference type="Pfam" id="PF00364">
    <property type="entry name" value="Biotin_lipoyl"/>
    <property type="match status" value="1"/>
</dbReference>
<evidence type="ECO:0000256" key="6">
    <source>
        <dbReference type="ARBA" id="ARBA00022832"/>
    </source>
</evidence>
<dbReference type="Pfam" id="PF21385">
    <property type="entry name" value="ACCA_BT"/>
    <property type="match status" value="1"/>
</dbReference>
<feature type="compositionally biased region" description="Polar residues" evidence="15">
    <location>
        <begin position="2589"/>
        <end position="2601"/>
    </location>
</feature>
<dbReference type="InterPro" id="IPR034733">
    <property type="entry name" value="AcCoA_carboxyl_beta"/>
</dbReference>
<dbReference type="Gene3D" id="3.40.50.20">
    <property type="match status" value="1"/>
</dbReference>
<dbReference type="InterPro" id="IPR013815">
    <property type="entry name" value="ATP_grasp_subdomain_1"/>
</dbReference>
<dbReference type="Pfam" id="PF00289">
    <property type="entry name" value="Biotin_carb_N"/>
    <property type="match status" value="1"/>
</dbReference>
<evidence type="ECO:0000259" key="20">
    <source>
        <dbReference type="PROSITE" id="PS50989"/>
    </source>
</evidence>
<dbReference type="PROSITE" id="PS50989">
    <property type="entry name" value="COA_CT_CTER"/>
    <property type="match status" value="1"/>
</dbReference>
<comment type="pathway">
    <text evidence="2">Lipid metabolism; malonyl-CoA biosynthesis; malonyl-CoA from acetyl-CoA: step 1/1.</text>
</comment>
<feature type="domain" description="CoA carboxyltransferase N-terminal" evidence="19">
    <location>
        <begin position="1722"/>
        <end position="2067"/>
    </location>
</feature>
<dbReference type="Pfam" id="PF02785">
    <property type="entry name" value="Biotin_carb_C"/>
    <property type="match status" value="1"/>
</dbReference>
<dbReference type="PROSITE" id="PS50975">
    <property type="entry name" value="ATP_GRASP"/>
    <property type="match status" value="1"/>
</dbReference>
<evidence type="ECO:0000259" key="18">
    <source>
        <dbReference type="PROSITE" id="PS50979"/>
    </source>
</evidence>
<dbReference type="Gene3D" id="3.30.470.20">
    <property type="entry name" value="ATP-grasp fold, B domain"/>
    <property type="match status" value="1"/>
</dbReference>
<dbReference type="InterPro" id="IPR011053">
    <property type="entry name" value="Single_hybrid_motif"/>
</dbReference>
<evidence type="ECO:0000256" key="13">
    <source>
        <dbReference type="ARBA" id="ARBA00048600"/>
    </source>
</evidence>
<dbReference type="InterPro" id="IPR005479">
    <property type="entry name" value="CPAse_ATP-bd"/>
</dbReference>
<feature type="domain" description="CoA carboxyltransferase C-terminal" evidence="20">
    <location>
        <begin position="2073"/>
        <end position="2401"/>
    </location>
</feature>
<evidence type="ECO:0000313" key="21">
    <source>
        <dbReference type="EMBL" id="CAD7275421.1"/>
    </source>
</evidence>
<dbReference type="InterPro" id="IPR001882">
    <property type="entry name" value="Biotin_BS"/>
</dbReference>
<dbReference type="UniPathway" id="UPA00655">
    <property type="reaction ID" value="UER00711"/>
</dbReference>
<dbReference type="GO" id="GO:0046872">
    <property type="term" value="F:metal ion binding"/>
    <property type="evidence" value="ECO:0007669"/>
    <property type="project" value="InterPro"/>
</dbReference>
<keyword evidence="4" id="KW-0436">Ligase</keyword>
<dbReference type="PROSITE" id="PS50968">
    <property type="entry name" value="BIOTINYL_LIPOYL"/>
    <property type="match status" value="1"/>
</dbReference>
<evidence type="ECO:0000256" key="9">
    <source>
        <dbReference type="ARBA" id="ARBA00023160"/>
    </source>
</evidence>
<keyword evidence="22" id="KW-1185">Reference proteome</keyword>
<dbReference type="FunFam" id="2.40.460.10:FF:000001">
    <property type="entry name" value="Acetyl-CoA carboxylase 1"/>
    <property type="match status" value="1"/>
</dbReference>
<dbReference type="SUPFAM" id="SSF52096">
    <property type="entry name" value="ClpP/crotonase"/>
    <property type="match status" value="2"/>
</dbReference>
<feature type="region of interest" description="Disordered" evidence="15">
    <location>
        <begin position="83"/>
        <end position="106"/>
    </location>
</feature>
<dbReference type="FunFam" id="3.30.1490.20:FF:000003">
    <property type="entry name" value="acetyl-CoA carboxylase isoform X1"/>
    <property type="match status" value="1"/>
</dbReference>
<comment type="cofactor">
    <cofactor evidence="1">
        <name>biotin</name>
        <dbReference type="ChEBI" id="CHEBI:57586"/>
    </cofactor>
</comment>
<evidence type="ECO:0000259" key="19">
    <source>
        <dbReference type="PROSITE" id="PS50980"/>
    </source>
</evidence>
<evidence type="ECO:0000256" key="4">
    <source>
        <dbReference type="ARBA" id="ARBA00022598"/>
    </source>
</evidence>
<dbReference type="InterPro" id="IPR011763">
    <property type="entry name" value="COA_CT_C"/>
</dbReference>
<dbReference type="PANTHER" id="PTHR45728">
    <property type="entry name" value="ACETYL-COA CARBOXYLASE, ISOFORM A"/>
    <property type="match status" value="1"/>
</dbReference>